<dbReference type="EMBL" id="BPLQ01000036">
    <property type="protein sequence ID" value="GIX66924.1"/>
    <property type="molecule type" value="Genomic_DNA"/>
</dbReference>
<reference evidence="1 2" key="1">
    <citation type="submission" date="2021-06" db="EMBL/GenBank/DDBJ databases">
        <title>Caerostris darwini draft genome.</title>
        <authorList>
            <person name="Kono N."/>
            <person name="Arakawa K."/>
        </authorList>
    </citation>
    <scope>NUCLEOTIDE SEQUENCE [LARGE SCALE GENOMIC DNA]</scope>
</reference>
<comment type="caution">
    <text evidence="1">The sequence shown here is derived from an EMBL/GenBank/DDBJ whole genome shotgun (WGS) entry which is preliminary data.</text>
</comment>
<evidence type="ECO:0000313" key="2">
    <source>
        <dbReference type="Proteomes" id="UP001054837"/>
    </source>
</evidence>
<proteinExistence type="predicted"/>
<accession>A0AAV4M3J6</accession>
<organism evidence="1 2">
    <name type="scientific">Caerostris darwini</name>
    <dbReference type="NCBI Taxonomy" id="1538125"/>
    <lineage>
        <taxon>Eukaryota</taxon>
        <taxon>Metazoa</taxon>
        <taxon>Ecdysozoa</taxon>
        <taxon>Arthropoda</taxon>
        <taxon>Chelicerata</taxon>
        <taxon>Arachnida</taxon>
        <taxon>Araneae</taxon>
        <taxon>Araneomorphae</taxon>
        <taxon>Entelegynae</taxon>
        <taxon>Araneoidea</taxon>
        <taxon>Araneidae</taxon>
        <taxon>Caerostris</taxon>
    </lineage>
</organism>
<protein>
    <recommendedName>
        <fullName evidence="3">Reverse transcriptase</fullName>
    </recommendedName>
</protein>
<name>A0AAV4M3J6_9ARAC</name>
<evidence type="ECO:0000313" key="1">
    <source>
        <dbReference type="EMBL" id="GIX66924.1"/>
    </source>
</evidence>
<dbReference type="Proteomes" id="UP001054837">
    <property type="component" value="Unassembled WGS sequence"/>
</dbReference>
<sequence>MEKITVRRLNFYRETSRVLAEQQGLRGFRSNSQHVALLDQSVKDAVDNRQALTAVFIDLKSTYGNTCAFKHFAGIRWGCTEPTLLHTYHAFIRALLTYFCGPLFVAGGKYSLEKVKNSGLIYCFWGSNHQPDRRQAYDDW</sequence>
<evidence type="ECO:0008006" key="3">
    <source>
        <dbReference type="Google" id="ProtNLM"/>
    </source>
</evidence>
<gene>
    <name evidence="1" type="ORF">CDAR_552761</name>
</gene>
<keyword evidence="2" id="KW-1185">Reference proteome</keyword>
<dbReference type="AlphaFoldDB" id="A0AAV4M3J6"/>